<accession>A0AAW1XLN3</accession>
<evidence type="ECO:0000256" key="2">
    <source>
        <dbReference type="SAM" id="SignalP"/>
    </source>
</evidence>
<evidence type="ECO:0000313" key="4">
    <source>
        <dbReference type="Proteomes" id="UP001457282"/>
    </source>
</evidence>
<organism evidence="3 4">
    <name type="scientific">Rubus argutus</name>
    <name type="common">Southern blackberry</name>
    <dbReference type="NCBI Taxonomy" id="59490"/>
    <lineage>
        <taxon>Eukaryota</taxon>
        <taxon>Viridiplantae</taxon>
        <taxon>Streptophyta</taxon>
        <taxon>Embryophyta</taxon>
        <taxon>Tracheophyta</taxon>
        <taxon>Spermatophyta</taxon>
        <taxon>Magnoliopsida</taxon>
        <taxon>eudicotyledons</taxon>
        <taxon>Gunneridae</taxon>
        <taxon>Pentapetalae</taxon>
        <taxon>rosids</taxon>
        <taxon>fabids</taxon>
        <taxon>Rosales</taxon>
        <taxon>Rosaceae</taxon>
        <taxon>Rosoideae</taxon>
        <taxon>Rosoideae incertae sedis</taxon>
        <taxon>Rubus</taxon>
    </lineage>
</organism>
<feature type="chain" id="PRO_5043867311" description="Agouti signaling protein" evidence="2">
    <location>
        <begin position="27"/>
        <end position="139"/>
    </location>
</feature>
<keyword evidence="4" id="KW-1185">Reference proteome</keyword>
<reference evidence="3 4" key="1">
    <citation type="journal article" date="2023" name="G3 (Bethesda)">
        <title>A chromosome-length genome assembly and annotation of blackberry (Rubus argutus, cv. 'Hillquist').</title>
        <authorList>
            <person name="Bruna T."/>
            <person name="Aryal R."/>
            <person name="Dudchenko O."/>
            <person name="Sargent D.J."/>
            <person name="Mead D."/>
            <person name="Buti M."/>
            <person name="Cavallini A."/>
            <person name="Hytonen T."/>
            <person name="Andres J."/>
            <person name="Pham M."/>
            <person name="Weisz D."/>
            <person name="Mascagni F."/>
            <person name="Usai G."/>
            <person name="Natali L."/>
            <person name="Bassil N."/>
            <person name="Fernandez G.E."/>
            <person name="Lomsadze A."/>
            <person name="Armour M."/>
            <person name="Olukolu B."/>
            <person name="Poorten T."/>
            <person name="Britton C."/>
            <person name="Davik J."/>
            <person name="Ashrafi H."/>
            <person name="Aiden E.L."/>
            <person name="Borodovsky M."/>
            <person name="Worthington M."/>
        </authorList>
    </citation>
    <scope>NUCLEOTIDE SEQUENCE [LARGE SCALE GENOMIC DNA]</scope>
    <source>
        <strain evidence="3">PI 553951</strain>
    </source>
</reference>
<sequence length="139" mass="15546">MGTLFKYYQLLFCTFLFLFIVPTSSSSPHDQTRPKTQTQTRSSSSSTAQYQVFYIKNTAPFLLDEQDRRPRRLNKKRAVIGGGKRKNKKASTSTATKKFKNNGPFSVMLPKGFVPPSGSSPCHNGNPNSVVFFCDLAKP</sequence>
<feature type="compositionally biased region" description="Basic residues" evidence="1">
    <location>
        <begin position="69"/>
        <end position="89"/>
    </location>
</feature>
<dbReference type="AlphaFoldDB" id="A0AAW1XLN3"/>
<dbReference type="Proteomes" id="UP001457282">
    <property type="component" value="Unassembled WGS sequence"/>
</dbReference>
<evidence type="ECO:0008006" key="5">
    <source>
        <dbReference type="Google" id="ProtNLM"/>
    </source>
</evidence>
<feature type="signal peptide" evidence="2">
    <location>
        <begin position="1"/>
        <end position="26"/>
    </location>
</feature>
<keyword evidence="2" id="KW-0732">Signal</keyword>
<comment type="caution">
    <text evidence="3">The sequence shown here is derived from an EMBL/GenBank/DDBJ whole genome shotgun (WGS) entry which is preliminary data.</text>
</comment>
<proteinExistence type="predicted"/>
<name>A0AAW1XLN3_RUBAR</name>
<feature type="compositionally biased region" description="Low complexity" evidence="1">
    <location>
        <begin position="34"/>
        <end position="47"/>
    </location>
</feature>
<evidence type="ECO:0000256" key="1">
    <source>
        <dbReference type="SAM" id="MobiDB-lite"/>
    </source>
</evidence>
<protein>
    <recommendedName>
        <fullName evidence="5">Agouti signaling protein</fullName>
    </recommendedName>
</protein>
<gene>
    <name evidence="3" type="ORF">M0R45_013591</name>
</gene>
<feature type="region of interest" description="Disordered" evidence="1">
    <location>
        <begin position="25"/>
        <end position="47"/>
    </location>
</feature>
<dbReference type="EMBL" id="JBEDUW010000003">
    <property type="protein sequence ID" value="KAK9936765.1"/>
    <property type="molecule type" value="Genomic_DNA"/>
</dbReference>
<feature type="region of interest" description="Disordered" evidence="1">
    <location>
        <begin position="67"/>
        <end position="103"/>
    </location>
</feature>
<evidence type="ECO:0000313" key="3">
    <source>
        <dbReference type="EMBL" id="KAK9936765.1"/>
    </source>
</evidence>